<evidence type="ECO:0000256" key="2">
    <source>
        <dbReference type="ARBA" id="ARBA00004170"/>
    </source>
</evidence>
<dbReference type="NCBIfam" id="NF006392">
    <property type="entry name" value="PRK08641.1"/>
    <property type="match status" value="1"/>
</dbReference>
<organism evidence="15 16">
    <name type="scientific">Alkalibacillus salilacus</name>
    <dbReference type="NCBI Taxonomy" id="284582"/>
    <lineage>
        <taxon>Bacteria</taxon>
        <taxon>Bacillati</taxon>
        <taxon>Bacillota</taxon>
        <taxon>Bacilli</taxon>
        <taxon>Bacillales</taxon>
        <taxon>Bacillaceae</taxon>
        <taxon>Alkalibacillus</taxon>
    </lineage>
</organism>
<keyword evidence="6" id="KW-0285">Flavoprotein</keyword>
<keyword evidence="16" id="KW-1185">Reference proteome</keyword>
<comment type="similarity">
    <text evidence="3">Belongs to the FAD-dependent oxidoreductase 2 family. FRD/SDH subfamily.</text>
</comment>
<comment type="caution">
    <text evidence="15">The sequence shown here is derived from an EMBL/GenBank/DDBJ whole genome shotgun (WGS) entry which is preliminary data.</text>
</comment>
<dbReference type="InterPro" id="IPR027477">
    <property type="entry name" value="Succ_DH/fumarate_Rdtase_cat_sf"/>
</dbReference>
<comment type="catalytic activity">
    <reaction evidence="11">
        <text>a quinone + succinate = fumarate + a quinol</text>
        <dbReference type="Rhea" id="RHEA:40523"/>
        <dbReference type="ChEBI" id="CHEBI:24646"/>
        <dbReference type="ChEBI" id="CHEBI:29806"/>
        <dbReference type="ChEBI" id="CHEBI:30031"/>
        <dbReference type="ChEBI" id="CHEBI:132124"/>
        <dbReference type="EC" id="1.3.5.1"/>
    </reaction>
</comment>
<dbReference type="InterPro" id="IPR030664">
    <property type="entry name" value="SdhA/FrdA/AprA"/>
</dbReference>
<dbReference type="GO" id="GO:0008177">
    <property type="term" value="F:succinate dehydrogenase (quinone) activity"/>
    <property type="evidence" value="ECO:0007669"/>
    <property type="project" value="UniProtKB-EC"/>
</dbReference>
<dbReference type="EC" id="1.3.5.1" evidence="4"/>
<dbReference type="InterPro" id="IPR036188">
    <property type="entry name" value="FAD/NAD-bd_sf"/>
</dbReference>
<evidence type="ECO:0000259" key="13">
    <source>
        <dbReference type="Pfam" id="PF00890"/>
    </source>
</evidence>
<dbReference type="PRINTS" id="PR00368">
    <property type="entry name" value="FADPNR"/>
</dbReference>
<evidence type="ECO:0000256" key="8">
    <source>
        <dbReference type="ARBA" id="ARBA00022982"/>
    </source>
</evidence>
<evidence type="ECO:0000256" key="6">
    <source>
        <dbReference type="ARBA" id="ARBA00022630"/>
    </source>
</evidence>
<dbReference type="PANTHER" id="PTHR11632:SF53">
    <property type="entry name" value="SUCCINATE DEHYDROGENASE FLAVOPROTEIN SUBUNIT"/>
    <property type="match status" value="1"/>
</dbReference>
<keyword evidence="5" id="KW-0813">Transport</keyword>
<dbReference type="Pfam" id="PF00890">
    <property type="entry name" value="FAD_binding_2"/>
    <property type="match status" value="1"/>
</dbReference>
<keyword evidence="8" id="KW-0249">Electron transport</keyword>
<dbReference type="PANTHER" id="PTHR11632">
    <property type="entry name" value="SUCCINATE DEHYDROGENASE 2 FLAVOPROTEIN SUBUNIT"/>
    <property type="match status" value="1"/>
</dbReference>
<dbReference type="Gene3D" id="3.90.700.10">
    <property type="entry name" value="Succinate dehydrogenase/fumarate reductase flavoprotein, catalytic domain"/>
    <property type="match status" value="1"/>
</dbReference>
<dbReference type="InterPro" id="IPR003953">
    <property type="entry name" value="FAD-dep_OxRdtase_2_FAD-bd"/>
</dbReference>
<dbReference type="Gene3D" id="1.20.58.100">
    <property type="entry name" value="Fumarate reductase/succinate dehydrogenase flavoprotein-like, C-terminal domain"/>
    <property type="match status" value="1"/>
</dbReference>
<dbReference type="Gene3D" id="3.50.50.60">
    <property type="entry name" value="FAD/NAD(P)-binding domain"/>
    <property type="match status" value="1"/>
</dbReference>
<keyword evidence="10" id="KW-0472">Membrane</keyword>
<dbReference type="SUPFAM" id="SSF46977">
    <property type="entry name" value="Succinate dehydrogenase/fumarate reductase flavoprotein C-terminal domain"/>
    <property type="match status" value="1"/>
</dbReference>
<feature type="region of interest" description="Disordered" evidence="12">
    <location>
        <begin position="551"/>
        <end position="584"/>
    </location>
</feature>
<comment type="cofactor">
    <cofactor evidence="1">
        <name>FAD</name>
        <dbReference type="ChEBI" id="CHEBI:57692"/>
    </cofactor>
</comment>
<evidence type="ECO:0000313" key="15">
    <source>
        <dbReference type="EMBL" id="MDQ0158869.1"/>
    </source>
</evidence>
<sequence>MSNKNIVVVGGGLAGLMATIKAAEAGVHVDLISLVPVKRSHSVCAQGGINGAVNTKGEGDSPWEHFDDTVYGGDFLANQPPVRDMCEAAPSIIHMLDRMGVMFNRTPEGLLDFRRFGGTQHHRTAFAGATTGQQLLYALDEQVRRHETNGLVTKYEGWDFLEAIIDEDGVARGVISQNIQSHEIRAFKADATIMATGGPGIIFGKSTNSVINTGSAAANLYRQGAVYANGEFIQIHPTAIPGDDKLRLMSESARGEGGRVWTYKDGKPWYFLEEKYPAYGNLVPRDIATREIFDVCVNQKLGINGENMVYLDLSHKDPEELDVKLGGIMEIYEKFVGDDPRKVPMKIFPAVHYSMGGLWVDYDQMTNIPGLFAAGECDYTIHGGNRLGANSLLSCIHGGMVAGPNAVKYIDGLDELAEDQSQELFDEKVKAEEENFERILGMTSGSENAYQIHRELGEWMTDNVTVVRENESLLKTDEKIGELMERAKDINIHDTSRWANQTAMFVRQLEGMLNLARVITQGAYNRNESRGAHYKPEYPERNDEEWLKTTKATYNSDKNGPDFDYVDVDTSLIPPRKRDYSKSK</sequence>
<dbReference type="InterPro" id="IPR011280">
    <property type="entry name" value="Succ_DH/Fum_Rdt_flav_su"/>
</dbReference>
<evidence type="ECO:0000256" key="9">
    <source>
        <dbReference type="ARBA" id="ARBA00023002"/>
    </source>
</evidence>
<accession>A0ABT9VD95</accession>
<reference evidence="15 16" key="1">
    <citation type="submission" date="2023-07" db="EMBL/GenBank/DDBJ databases">
        <title>Genomic Encyclopedia of Type Strains, Phase IV (KMG-IV): sequencing the most valuable type-strain genomes for metagenomic binning, comparative biology and taxonomic classification.</title>
        <authorList>
            <person name="Goeker M."/>
        </authorList>
    </citation>
    <scope>NUCLEOTIDE SEQUENCE [LARGE SCALE GENOMIC DNA]</scope>
    <source>
        <strain evidence="15 16">DSM 16460</strain>
    </source>
</reference>
<evidence type="ECO:0000256" key="10">
    <source>
        <dbReference type="ARBA" id="ARBA00023136"/>
    </source>
</evidence>
<keyword evidence="9 15" id="KW-0560">Oxidoreductase</keyword>
<dbReference type="InterPro" id="IPR015939">
    <property type="entry name" value="Fum_Rdtase/Succ_DH_flav-like_C"/>
</dbReference>
<dbReference type="NCBIfam" id="TIGR01811">
    <property type="entry name" value="sdhA_Bsu"/>
    <property type="match status" value="1"/>
</dbReference>
<dbReference type="PIRSF" id="PIRSF000171">
    <property type="entry name" value="SDHA_APRA_LASPO"/>
    <property type="match status" value="1"/>
</dbReference>
<dbReference type="PROSITE" id="PS00504">
    <property type="entry name" value="FRD_SDH_FAD_BINDING"/>
    <property type="match status" value="1"/>
</dbReference>
<dbReference type="RefSeq" id="WP_306974883.1">
    <property type="nucleotide sequence ID" value="NZ_JAUSTQ010000002.1"/>
</dbReference>
<dbReference type="SUPFAM" id="SSF56425">
    <property type="entry name" value="Succinate dehydrogenase/fumarate reductase flavoprotein, catalytic domain"/>
    <property type="match status" value="1"/>
</dbReference>
<name>A0ABT9VD95_9BACI</name>
<feature type="domain" description="Fumarate reductase/succinate dehydrogenase flavoprotein-like C-terminal" evidence="14">
    <location>
        <begin position="453"/>
        <end position="580"/>
    </location>
</feature>
<evidence type="ECO:0000256" key="4">
    <source>
        <dbReference type="ARBA" id="ARBA00012792"/>
    </source>
</evidence>
<evidence type="ECO:0000256" key="11">
    <source>
        <dbReference type="ARBA" id="ARBA00049220"/>
    </source>
</evidence>
<evidence type="ECO:0000259" key="14">
    <source>
        <dbReference type="Pfam" id="PF02910"/>
    </source>
</evidence>
<evidence type="ECO:0000256" key="1">
    <source>
        <dbReference type="ARBA" id="ARBA00001974"/>
    </source>
</evidence>
<evidence type="ECO:0000256" key="3">
    <source>
        <dbReference type="ARBA" id="ARBA00008040"/>
    </source>
</evidence>
<evidence type="ECO:0000256" key="12">
    <source>
        <dbReference type="SAM" id="MobiDB-lite"/>
    </source>
</evidence>
<evidence type="ECO:0000256" key="7">
    <source>
        <dbReference type="ARBA" id="ARBA00022827"/>
    </source>
</evidence>
<dbReference type="InterPro" id="IPR003952">
    <property type="entry name" value="FRD_SDH_FAD_BS"/>
</dbReference>
<keyword evidence="7" id="KW-0274">FAD</keyword>
<evidence type="ECO:0000256" key="5">
    <source>
        <dbReference type="ARBA" id="ARBA00022448"/>
    </source>
</evidence>
<feature type="domain" description="FAD-dependent oxidoreductase 2 FAD-binding" evidence="13">
    <location>
        <begin position="6"/>
        <end position="392"/>
    </location>
</feature>
<protein>
    <recommendedName>
        <fullName evidence="4">succinate dehydrogenase</fullName>
        <ecNumber evidence="4">1.3.5.1</ecNumber>
    </recommendedName>
</protein>
<dbReference type="EMBL" id="JAUSTQ010000002">
    <property type="protein sequence ID" value="MDQ0158869.1"/>
    <property type="molecule type" value="Genomic_DNA"/>
</dbReference>
<gene>
    <name evidence="15" type="ORF">J2S77_000825</name>
</gene>
<comment type="subcellular location">
    <subcellularLocation>
        <location evidence="2">Membrane</location>
        <topology evidence="2">Peripheral membrane protein</topology>
    </subcellularLocation>
</comment>
<dbReference type="SUPFAM" id="SSF51905">
    <property type="entry name" value="FAD/NAD(P)-binding domain"/>
    <property type="match status" value="1"/>
</dbReference>
<dbReference type="Pfam" id="PF02910">
    <property type="entry name" value="Succ_DH_flav_C"/>
    <property type="match status" value="1"/>
</dbReference>
<dbReference type="Proteomes" id="UP001224359">
    <property type="component" value="Unassembled WGS sequence"/>
</dbReference>
<dbReference type="PRINTS" id="PR00411">
    <property type="entry name" value="PNDRDTASEI"/>
</dbReference>
<dbReference type="InterPro" id="IPR037099">
    <property type="entry name" value="Fum_R/Succ_DH_flav-like_C_sf"/>
</dbReference>
<proteinExistence type="inferred from homology"/>
<evidence type="ECO:0000313" key="16">
    <source>
        <dbReference type="Proteomes" id="UP001224359"/>
    </source>
</evidence>